<dbReference type="KEGG" id="chiz:HQ393_07910"/>
<dbReference type="RefSeq" id="WP_179358258.1">
    <property type="nucleotide sequence ID" value="NZ_CP058627.1"/>
</dbReference>
<keyword evidence="1" id="KW-0472">Membrane</keyword>
<keyword evidence="1" id="KW-0812">Transmembrane</keyword>
<proteinExistence type="predicted"/>
<dbReference type="AlphaFoldDB" id="A0A7H9BI12"/>
<sequence>MECLAYNTSSICCGISACDLQIKPYFSNFCGGAAVANKLLAPMQRPDSLETWLFLLNIGYGLGSFGIEIVVDSNASDRKRYSSISLARELLEADLLLQNSPWLPDFDL</sequence>
<feature type="transmembrane region" description="Helical" evidence="1">
    <location>
        <begin position="52"/>
        <end position="71"/>
    </location>
</feature>
<evidence type="ECO:0000313" key="3">
    <source>
        <dbReference type="Proteomes" id="UP000509597"/>
    </source>
</evidence>
<dbReference type="Proteomes" id="UP000509597">
    <property type="component" value="Chromosome"/>
</dbReference>
<keyword evidence="1" id="KW-1133">Transmembrane helix</keyword>
<accession>A0A7H9BI12</accession>
<evidence type="ECO:0000256" key="1">
    <source>
        <dbReference type="SAM" id="Phobius"/>
    </source>
</evidence>
<protein>
    <submittedName>
        <fullName evidence="2">Uncharacterized protein</fullName>
    </submittedName>
</protein>
<reference evidence="2 3" key="1">
    <citation type="submission" date="2020-07" db="EMBL/GenBank/DDBJ databases">
        <title>Complete genome sequence of Chitinibacter sp. 2T18.</title>
        <authorList>
            <person name="Bae J.-W."/>
            <person name="Choi J.-W."/>
        </authorList>
    </citation>
    <scope>NUCLEOTIDE SEQUENCE [LARGE SCALE GENOMIC DNA]</scope>
    <source>
        <strain evidence="2 3">2T18</strain>
    </source>
</reference>
<organism evidence="2 3">
    <name type="scientific">Chitinibacter bivalviorum</name>
    <dbReference type="NCBI Taxonomy" id="2739434"/>
    <lineage>
        <taxon>Bacteria</taxon>
        <taxon>Pseudomonadati</taxon>
        <taxon>Pseudomonadota</taxon>
        <taxon>Betaproteobacteria</taxon>
        <taxon>Neisseriales</taxon>
        <taxon>Chitinibacteraceae</taxon>
        <taxon>Chitinibacter</taxon>
    </lineage>
</organism>
<name>A0A7H9BI12_9NEIS</name>
<dbReference type="EMBL" id="CP058627">
    <property type="protein sequence ID" value="QLG88179.1"/>
    <property type="molecule type" value="Genomic_DNA"/>
</dbReference>
<gene>
    <name evidence="2" type="ORF">HQ393_07910</name>
</gene>
<keyword evidence="3" id="KW-1185">Reference proteome</keyword>
<evidence type="ECO:0000313" key="2">
    <source>
        <dbReference type="EMBL" id="QLG88179.1"/>
    </source>
</evidence>